<dbReference type="Proteomes" id="UP000324222">
    <property type="component" value="Unassembled WGS sequence"/>
</dbReference>
<protein>
    <submittedName>
        <fullName evidence="2">Uncharacterized protein</fullName>
    </submittedName>
</protein>
<name>A0A5B7JNC2_PORTR</name>
<comment type="caution">
    <text evidence="2">The sequence shown here is derived from an EMBL/GenBank/DDBJ whole genome shotgun (WGS) entry which is preliminary data.</text>
</comment>
<accession>A0A5B7JNC2</accession>
<gene>
    <name evidence="2" type="ORF">E2C01_094875</name>
</gene>
<evidence type="ECO:0000256" key="1">
    <source>
        <dbReference type="SAM" id="MobiDB-lite"/>
    </source>
</evidence>
<feature type="compositionally biased region" description="Basic and acidic residues" evidence="1">
    <location>
        <begin position="29"/>
        <end position="43"/>
    </location>
</feature>
<keyword evidence="3" id="KW-1185">Reference proteome</keyword>
<feature type="region of interest" description="Disordered" evidence="1">
    <location>
        <begin position="1"/>
        <end position="43"/>
    </location>
</feature>
<evidence type="ECO:0000313" key="3">
    <source>
        <dbReference type="Proteomes" id="UP000324222"/>
    </source>
</evidence>
<dbReference type="EMBL" id="VSRR010118472">
    <property type="protein sequence ID" value="MPC99461.1"/>
    <property type="molecule type" value="Genomic_DNA"/>
</dbReference>
<reference evidence="2 3" key="1">
    <citation type="submission" date="2019-05" db="EMBL/GenBank/DDBJ databases">
        <title>Another draft genome of Portunus trituberculatus and its Hox gene families provides insights of decapod evolution.</title>
        <authorList>
            <person name="Jeong J.-H."/>
            <person name="Song I."/>
            <person name="Kim S."/>
            <person name="Choi T."/>
            <person name="Kim D."/>
            <person name="Ryu S."/>
            <person name="Kim W."/>
        </authorList>
    </citation>
    <scope>NUCLEOTIDE SEQUENCE [LARGE SCALE GENOMIC DNA]</scope>
    <source>
        <tissue evidence="2">Muscle</tissue>
    </source>
</reference>
<sequence>MVMDVLPVVTHNTSSNTDPEGFSRNKRPSRTEESSKVTGKKEASTLKMGIERTCLSGLPLCPSSPSCSSPLDLFSVELLSFVLAVID</sequence>
<proteinExistence type="predicted"/>
<organism evidence="2 3">
    <name type="scientific">Portunus trituberculatus</name>
    <name type="common">Swimming crab</name>
    <name type="synonym">Neptunus trituberculatus</name>
    <dbReference type="NCBI Taxonomy" id="210409"/>
    <lineage>
        <taxon>Eukaryota</taxon>
        <taxon>Metazoa</taxon>
        <taxon>Ecdysozoa</taxon>
        <taxon>Arthropoda</taxon>
        <taxon>Crustacea</taxon>
        <taxon>Multicrustacea</taxon>
        <taxon>Malacostraca</taxon>
        <taxon>Eumalacostraca</taxon>
        <taxon>Eucarida</taxon>
        <taxon>Decapoda</taxon>
        <taxon>Pleocyemata</taxon>
        <taxon>Brachyura</taxon>
        <taxon>Eubrachyura</taxon>
        <taxon>Portunoidea</taxon>
        <taxon>Portunidae</taxon>
        <taxon>Portuninae</taxon>
        <taxon>Portunus</taxon>
    </lineage>
</organism>
<dbReference type="AlphaFoldDB" id="A0A5B7JNC2"/>
<evidence type="ECO:0000313" key="2">
    <source>
        <dbReference type="EMBL" id="MPC99461.1"/>
    </source>
</evidence>